<dbReference type="EMBL" id="JAPFQN010000003">
    <property type="protein sequence ID" value="MCX2743332.1"/>
    <property type="molecule type" value="Genomic_DNA"/>
</dbReference>
<evidence type="ECO:0000313" key="1">
    <source>
        <dbReference type="EMBL" id="MCX2743332.1"/>
    </source>
</evidence>
<gene>
    <name evidence="1" type="ORF">OO013_05615</name>
</gene>
<keyword evidence="2" id="KW-1185">Reference proteome</keyword>
<accession>A0ABT3RPZ4</accession>
<comment type="caution">
    <text evidence="1">The sequence shown here is derived from an EMBL/GenBank/DDBJ whole genome shotgun (WGS) entry which is preliminary data.</text>
</comment>
<dbReference type="Gene3D" id="3.40.50.1820">
    <property type="entry name" value="alpha/beta hydrolase"/>
    <property type="match status" value="1"/>
</dbReference>
<sequence>MRLYAISGLGADKRVFQHLSLHCELIPLDWIDPLPGESIEDYALRLSENIDTKDQFGILGVSFGGLIAVEISKKLNPDLTILISSAETRKELPIFYRLIGKTKILKFIPNLFFKPPDKLAAWVFSAKEKALLYQILKDTDLKFAKWAVLKLTTWKNNQRLVNETLKIHGSKDNLLPLKATYDKHVIKGGGHFMIVDRSDEISKVINEKINPRN</sequence>
<name>A0ABT3RPZ4_9BACT</name>
<proteinExistence type="predicted"/>
<dbReference type="SUPFAM" id="SSF53474">
    <property type="entry name" value="alpha/beta-Hydrolases"/>
    <property type="match status" value="1"/>
</dbReference>
<dbReference type="RefSeq" id="WP_266055708.1">
    <property type="nucleotide sequence ID" value="NZ_JAPFQN010000003.1"/>
</dbReference>
<protein>
    <submittedName>
        <fullName evidence="1">Alpha/beta hydrolase</fullName>
    </submittedName>
</protein>
<organism evidence="1 2">
    <name type="scientific">Mangrovivirga halotolerans</name>
    <dbReference type="NCBI Taxonomy" id="2993936"/>
    <lineage>
        <taxon>Bacteria</taxon>
        <taxon>Pseudomonadati</taxon>
        <taxon>Bacteroidota</taxon>
        <taxon>Cytophagia</taxon>
        <taxon>Cytophagales</taxon>
        <taxon>Mangrovivirgaceae</taxon>
        <taxon>Mangrovivirga</taxon>
    </lineage>
</organism>
<keyword evidence="1" id="KW-0378">Hydrolase</keyword>
<dbReference type="GO" id="GO:0016787">
    <property type="term" value="F:hydrolase activity"/>
    <property type="evidence" value="ECO:0007669"/>
    <property type="project" value="UniProtKB-KW"/>
</dbReference>
<dbReference type="InterPro" id="IPR029058">
    <property type="entry name" value="AB_hydrolase_fold"/>
</dbReference>
<reference evidence="1 2" key="1">
    <citation type="submission" date="2022-11" db="EMBL/GenBank/DDBJ databases">
        <title>The characterization of three novel Bacteroidetes species and genomic analysis of their roles in tidal elemental geochemical cycles.</title>
        <authorList>
            <person name="Ma K."/>
        </authorList>
    </citation>
    <scope>NUCLEOTIDE SEQUENCE [LARGE SCALE GENOMIC DNA]</scope>
    <source>
        <strain evidence="1 2">M17</strain>
    </source>
</reference>
<dbReference type="Proteomes" id="UP001209885">
    <property type="component" value="Unassembled WGS sequence"/>
</dbReference>
<evidence type="ECO:0000313" key="2">
    <source>
        <dbReference type="Proteomes" id="UP001209885"/>
    </source>
</evidence>